<sequence length="693" mass="75055">MTTSYPRLAARTQRFTLGIPRNLTISPDGATVRFIRTPDGVTALGQLWEYDVASATESLLVDPVALLGEDGEQLSPEERSRRERSREGSGGLVGYDVDKTGRWACFTLSGQLWAVHLGAKAVHSLPSVGAVIDPRLDPTGRLIVYASGGALRVIGVNGQDERALVTPESDTEVWGQAEFIAAEEMERFRGFWWAPDGQSLLVERFDDANVQTWHIADPEHPERTPVARRYPAAGTPNSDVTLWHVDLDGNRTQVEWDRAAYEYLGRVSWSADGDPVIQVLSRDQKSSLILSVDVATGRTNVLRELTDPAWVELSAGPRFAPGGALVTVEDLDGWRRILVDGTAITPDGWQVRGIVEVFEDCVVASASQEPVEVNVVRFGLDGTVTPITEGAAVHGALISGPTTVISRSALEAVGTTVMVHREGAEPAPITVVSETPPHHPEVRLLLAGKHELRTAVLFPRDHKAGSHKLPVLMDPYGGPHAQRVVASARAFLEAQWLADQGFVVIVSDGRGTPGRGHDFERAVQDDFAGVTLDDQVDALAAVAEAYPEDVDTSRVGITGWSYGGYLSALAVLRRPDVFHAAVAGAPVTEWRLYDTCYTERYLGDPNTQPDVYDRNSLIPLAPALERPLMIIHGLADDNVVAAHTLQLSSALLAAGRPHTVLPLSGVTHMTPQEVVAENLKLLQVDFLKSALDV</sequence>
<dbReference type="Gene3D" id="2.140.10.30">
    <property type="entry name" value="Dipeptidylpeptidase IV, N-terminal domain"/>
    <property type="match status" value="1"/>
</dbReference>
<dbReference type="InterPro" id="IPR001375">
    <property type="entry name" value="Peptidase_S9_cat"/>
</dbReference>
<evidence type="ECO:0000259" key="1">
    <source>
        <dbReference type="Pfam" id="PF00326"/>
    </source>
</evidence>
<dbReference type="InterPro" id="IPR029058">
    <property type="entry name" value="AB_hydrolase_fold"/>
</dbReference>
<dbReference type="Gene3D" id="3.40.50.1820">
    <property type="entry name" value="alpha/beta hydrolase"/>
    <property type="match status" value="1"/>
</dbReference>
<comment type="caution">
    <text evidence="3">The sequence shown here is derived from an EMBL/GenBank/DDBJ whole genome shotgun (WGS) entry which is preliminary data.</text>
</comment>
<dbReference type="InterPro" id="IPR002469">
    <property type="entry name" value="Peptidase_S9B_N"/>
</dbReference>
<dbReference type="PANTHER" id="PTHR11731">
    <property type="entry name" value="PROTEASE FAMILY S9B,C DIPEPTIDYL-PEPTIDASE IV-RELATED"/>
    <property type="match status" value="1"/>
</dbReference>
<name>A0ABU1UM03_9ACTN</name>
<evidence type="ECO:0000259" key="2">
    <source>
        <dbReference type="Pfam" id="PF00930"/>
    </source>
</evidence>
<keyword evidence="3" id="KW-0378">Hydrolase</keyword>
<dbReference type="InterPro" id="IPR050278">
    <property type="entry name" value="Serine_Prot_S9B/DPPIV"/>
</dbReference>
<evidence type="ECO:0000313" key="4">
    <source>
        <dbReference type="Proteomes" id="UP001257739"/>
    </source>
</evidence>
<dbReference type="Pfam" id="PF00326">
    <property type="entry name" value="Peptidase_S9"/>
    <property type="match status" value="1"/>
</dbReference>
<dbReference type="PANTHER" id="PTHR11731:SF193">
    <property type="entry name" value="DIPEPTIDYL PEPTIDASE 9"/>
    <property type="match status" value="1"/>
</dbReference>
<feature type="domain" description="Peptidase S9 prolyl oligopeptidase catalytic" evidence="1">
    <location>
        <begin position="492"/>
        <end position="691"/>
    </location>
</feature>
<proteinExistence type="predicted"/>
<dbReference type="SUPFAM" id="SSF82171">
    <property type="entry name" value="DPP6 N-terminal domain-like"/>
    <property type="match status" value="1"/>
</dbReference>
<dbReference type="Pfam" id="PF00930">
    <property type="entry name" value="DPPIV_N"/>
    <property type="match status" value="1"/>
</dbReference>
<dbReference type="RefSeq" id="WP_309967575.1">
    <property type="nucleotide sequence ID" value="NZ_JAVDWH010000001.1"/>
</dbReference>
<accession>A0ABU1UM03</accession>
<reference evidence="3 4" key="1">
    <citation type="submission" date="2023-07" db="EMBL/GenBank/DDBJ databases">
        <title>Sorghum-associated microbial communities from plants grown in Nebraska, USA.</title>
        <authorList>
            <person name="Schachtman D."/>
        </authorList>
    </citation>
    <scope>NUCLEOTIDE SEQUENCE [LARGE SCALE GENOMIC DNA]</scope>
    <source>
        <strain evidence="3 4">BE248</strain>
    </source>
</reference>
<dbReference type="EC" id="3.4.14.5" evidence="3"/>
<organism evidence="3 4">
    <name type="scientific">Aeromicrobium panaciterrae</name>
    <dbReference type="NCBI Taxonomy" id="363861"/>
    <lineage>
        <taxon>Bacteria</taxon>
        <taxon>Bacillati</taxon>
        <taxon>Actinomycetota</taxon>
        <taxon>Actinomycetes</taxon>
        <taxon>Propionibacteriales</taxon>
        <taxon>Nocardioidaceae</taxon>
        <taxon>Aeromicrobium</taxon>
    </lineage>
</organism>
<dbReference type="EMBL" id="JAVDWH010000001">
    <property type="protein sequence ID" value="MDR7086197.1"/>
    <property type="molecule type" value="Genomic_DNA"/>
</dbReference>
<gene>
    <name evidence="3" type="ORF">J2X11_001036</name>
</gene>
<dbReference type="GO" id="GO:0008239">
    <property type="term" value="F:dipeptidyl-peptidase activity"/>
    <property type="evidence" value="ECO:0007669"/>
    <property type="project" value="UniProtKB-EC"/>
</dbReference>
<protein>
    <submittedName>
        <fullName evidence="3">Dipeptidyl-peptidase-4</fullName>
        <ecNumber evidence="3">3.4.14.5</ecNumber>
    </submittedName>
</protein>
<keyword evidence="4" id="KW-1185">Reference proteome</keyword>
<dbReference type="SUPFAM" id="SSF53474">
    <property type="entry name" value="alpha/beta-Hydrolases"/>
    <property type="match status" value="1"/>
</dbReference>
<dbReference type="Proteomes" id="UP001257739">
    <property type="component" value="Unassembled WGS sequence"/>
</dbReference>
<evidence type="ECO:0000313" key="3">
    <source>
        <dbReference type="EMBL" id="MDR7086197.1"/>
    </source>
</evidence>
<feature type="domain" description="Dipeptidylpeptidase IV N-terminal" evidence="2">
    <location>
        <begin position="107"/>
        <end position="356"/>
    </location>
</feature>